<dbReference type="InterPro" id="IPR017039">
    <property type="entry name" value="Virul_fac_BrkB"/>
</dbReference>
<dbReference type="Proteomes" id="UP001290861">
    <property type="component" value="Unassembled WGS sequence"/>
</dbReference>
<gene>
    <name evidence="7" type="ORF">P9H32_05490</name>
</gene>
<name>A0ABU5MVV3_9BACT</name>
<comment type="caution">
    <text evidence="7">The sequence shown here is derived from an EMBL/GenBank/DDBJ whole genome shotgun (WGS) entry which is preliminary data.</text>
</comment>
<evidence type="ECO:0000256" key="2">
    <source>
        <dbReference type="ARBA" id="ARBA00022475"/>
    </source>
</evidence>
<dbReference type="NCBIfam" id="TIGR00765">
    <property type="entry name" value="yihY_not_rbn"/>
    <property type="match status" value="1"/>
</dbReference>
<feature type="transmembrane region" description="Helical" evidence="6">
    <location>
        <begin position="266"/>
        <end position="287"/>
    </location>
</feature>
<evidence type="ECO:0000256" key="4">
    <source>
        <dbReference type="ARBA" id="ARBA00022989"/>
    </source>
</evidence>
<feature type="transmembrane region" description="Helical" evidence="6">
    <location>
        <begin position="163"/>
        <end position="182"/>
    </location>
</feature>
<feature type="transmembrane region" description="Helical" evidence="6">
    <location>
        <begin position="202"/>
        <end position="221"/>
    </location>
</feature>
<dbReference type="PANTHER" id="PTHR30213:SF0">
    <property type="entry name" value="UPF0761 MEMBRANE PROTEIN YIHY"/>
    <property type="match status" value="1"/>
</dbReference>
<dbReference type="PANTHER" id="PTHR30213">
    <property type="entry name" value="INNER MEMBRANE PROTEIN YHJD"/>
    <property type="match status" value="1"/>
</dbReference>
<dbReference type="EMBL" id="JARVCO010000007">
    <property type="protein sequence ID" value="MDZ8118076.1"/>
    <property type="molecule type" value="Genomic_DNA"/>
</dbReference>
<comment type="subcellular location">
    <subcellularLocation>
        <location evidence="1">Cell membrane</location>
        <topology evidence="1">Multi-pass membrane protein</topology>
    </subcellularLocation>
</comment>
<accession>A0ABU5MVV3</accession>
<keyword evidence="5 6" id="KW-0472">Membrane</keyword>
<protein>
    <submittedName>
        <fullName evidence="7">YihY/virulence factor BrkB family protein</fullName>
    </submittedName>
</protein>
<feature type="transmembrane region" description="Helical" evidence="6">
    <location>
        <begin position="233"/>
        <end position="254"/>
    </location>
</feature>
<evidence type="ECO:0000313" key="7">
    <source>
        <dbReference type="EMBL" id="MDZ8118076.1"/>
    </source>
</evidence>
<feature type="transmembrane region" description="Helical" evidence="6">
    <location>
        <begin position="118"/>
        <end position="137"/>
    </location>
</feature>
<organism evidence="7 8">
    <name type="scientific">Pontiella agarivorans</name>
    <dbReference type="NCBI Taxonomy" id="3038953"/>
    <lineage>
        <taxon>Bacteria</taxon>
        <taxon>Pseudomonadati</taxon>
        <taxon>Kiritimatiellota</taxon>
        <taxon>Kiritimatiellia</taxon>
        <taxon>Kiritimatiellales</taxon>
        <taxon>Pontiellaceae</taxon>
        <taxon>Pontiella</taxon>
    </lineage>
</organism>
<dbReference type="Pfam" id="PF03631">
    <property type="entry name" value="Virul_fac_BrkB"/>
    <property type="match status" value="1"/>
</dbReference>
<proteinExistence type="predicted"/>
<evidence type="ECO:0000256" key="1">
    <source>
        <dbReference type="ARBA" id="ARBA00004651"/>
    </source>
</evidence>
<keyword evidence="3 6" id="KW-0812">Transmembrane</keyword>
<dbReference type="RefSeq" id="WP_322607876.1">
    <property type="nucleotide sequence ID" value="NZ_JARVCO010000007.1"/>
</dbReference>
<evidence type="ECO:0000256" key="6">
    <source>
        <dbReference type="SAM" id="Phobius"/>
    </source>
</evidence>
<evidence type="ECO:0000256" key="5">
    <source>
        <dbReference type="ARBA" id="ARBA00023136"/>
    </source>
</evidence>
<evidence type="ECO:0000313" key="8">
    <source>
        <dbReference type="Proteomes" id="UP001290861"/>
    </source>
</evidence>
<keyword evidence="4 6" id="KW-1133">Transmembrane helix</keyword>
<feature type="transmembrane region" description="Helical" evidence="6">
    <location>
        <begin position="60"/>
        <end position="83"/>
    </location>
</feature>
<reference evidence="7 8" key="1">
    <citation type="journal article" date="2024" name="Appl. Environ. Microbiol.">
        <title>Pontiella agarivorans sp. nov., a novel marine anaerobic bacterium capable of degrading macroalgal polysaccharides and fixing nitrogen.</title>
        <authorList>
            <person name="Liu N."/>
            <person name="Kivenson V."/>
            <person name="Peng X."/>
            <person name="Cui Z."/>
            <person name="Lankiewicz T.S."/>
            <person name="Gosselin K.M."/>
            <person name="English C.J."/>
            <person name="Blair E.M."/>
            <person name="O'Malley M.A."/>
            <person name="Valentine D.L."/>
        </authorList>
    </citation>
    <scope>NUCLEOTIDE SEQUENCE [LARGE SCALE GENOMIC DNA]</scope>
    <source>
        <strain evidence="7 8">NLcol2</strain>
    </source>
</reference>
<evidence type="ECO:0000256" key="3">
    <source>
        <dbReference type="ARBA" id="ARBA00022692"/>
    </source>
</evidence>
<keyword evidence="2" id="KW-1003">Cell membrane</keyword>
<sequence length="439" mass="49550">MAGTFIEQWKKFLHFLQYDLWRINQEHHSRMRAFGIETLRVMHLVFRGTKTNRCKLHASALTFATLMALIPFLVIIFSISSAIGFTTAKEWMMDQSAEMPQIQEFVYQLIELVEKTDMGALGTLGGVIFIYIIFKLLSEIEESINQIWGVQSSRAVVDKIRNYLSVLIITPVLMITANFISIQLSAFSDHYVWLGPVIKTVLQLAPVLMMTLAFIMVFMFIPNTRVSFRAALIGGFTSSLLALILQIFMVKLGIGVTRLSKIYGTFAYFPIFLFWLQMSWTILLFGAELAFAVQNRDTYAEEQAAVRASMVAKLWVAFSAMKEAVRIFLSDDRALNTAVFARANNIPVRLMNEVVEVLAKADLLGRVGPEDGTEYVLLHAPEHVTAKKIYDLLIHDGASPSELGLAEDFAADEMLEVLDVSLDETLDAITIKKFTDRED</sequence>
<keyword evidence="8" id="KW-1185">Reference proteome</keyword>